<keyword evidence="2" id="KW-0732">Signal</keyword>
<evidence type="ECO:0000256" key="2">
    <source>
        <dbReference type="SAM" id="SignalP"/>
    </source>
</evidence>
<name>A0AAX4HJI7_9BACT</name>
<sequence>MRTFGHFSLLFFFVFSLTAGAVVVVPNLPNEGVLGPENRGSIDPNVDYERFSGRVSDKDDSARVFKIHVENNNTKFFRAGDSVLFKVNLKDTRDFCKAFVRNVEDFHFTIYVESLGPCYSTTEYFRRGTVLNFYSKTLALRVFEASKYRDQLILRKEDFLKQLNDINHFLWTFDQQKVKTAADYDEQINRLQREKRKAIDDMITLKQERLVLQNELMKKLNELDESLLFYRVERQELMTDRWQLDHDQGLPVGHRPQDIKQ</sequence>
<gene>
    <name evidence="3" type="ORF">SOO65_11865</name>
</gene>
<evidence type="ECO:0000313" key="3">
    <source>
        <dbReference type="EMBL" id="WPU63383.1"/>
    </source>
</evidence>
<feature type="signal peptide" evidence="2">
    <location>
        <begin position="1"/>
        <end position="21"/>
    </location>
</feature>
<dbReference type="Proteomes" id="UP001324634">
    <property type="component" value="Chromosome"/>
</dbReference>
<dbReference type="RefSeq" id="WP_321389990.1">
    <property type="nucleotide sequence ID" value="NZ_CP139487.1"/>
</dbReference>
<proteinExistence type="predicted"/>
<feature type="coiled-coil region" evidence="1">
    <location>
        <begin position="181"/>
        <end position="208"/>
    </location>
</feature>
<reference evidence="3 4" key="1">
    <citation type="submission" date="2023-11" db="EMBL/GenBank/DDBJ databases">
        <title>Peredibacter starrii A3.12.</title>
        <authorList>
            <person name="Mitchell R.J."/>
        </authorList>
    </citation>
    <scope>NUCLEOTIDE SEQUENCE [LARGE SCALE GENOMIC DNA]</scope>
    <source>
        <strain evidence="3 4">A3.12</strain>
    </source>
</reference>
<dbReference type="KEGG" id="psti:SOO65_11865"/>
<organism evidence="3 4">
    <name type="scientific">Peredibacter starrii</name>
    <dbReference type="NCBI Taxonomy" id="28202"/>
    <lineage>
        <taxon>Bacteria</taxon>
        <taxon>Pseudomonadati</taxon>
        <taxon>Bdellovibrionota</taxon>
        <taxon>Bacteriovoracia</taxon>
        <taxon>Bacteriovoracales</taxon>
        <taxon>Bacteriovoracaceae</taxon>
        <taxon>Peredibacter</taxon>
    </lineage>
</organism>
<keyword evidence="4" id="KW-1185">Reference proteome</keyword>
<protein>
    <submittedName>
        <fullName evidence="3">Uncharacterized protein</fullName>
    </submittedName>
</protein>
<dbReference type="AlphaFoldDB" id="A0AAX4HJI7"/>
<keyword evidence="1" id="KW-0175">Coiled coil</keyword>
<evidence type="ECO:0000313" key="4">
    <source>
        <dbReference type="Proteomes" id="UP001324634"/>
    </source>
</evidence>
<evidence type="ECO:0000256" key="1">
    <source>
        <dbReference type="SAM" id="Coils"/>
    </source>
</evidence>
<feature type="chain" id="PRO_5044005156" evidence="2">
    <location>
        <begin position="22"/>
        <end position="261"/>
    </location>
</feature>
<accession>A0AAX4HJI7</accession>
<dbReference type="EMBL" id="CP139487">
    <property type="protein sequence ID" value="WPU63383.1"/>
    <property type="molecule type" value="Genomic_DNA"/>
</dbReference>